<comment type="caution">
    <text evidence="1">The sequence shown here is derived from an EMBL/GenBank/DDBJ whole genome shotgun (WGS) entry which is preliminary data.</text>
</comment>
<gene>
    <name evidence="1" type="ORF">Pfra01_000272500</name>
</gene>
<dbReference type="EMBL" id="BSXT01000218">
    <property type="protein sequence ID" value="GMF21140.1"/>
    <property type="molecule type" value="Genomic_DNA"/>
</dbReference>
<name>A0A9W6WXA4_9STRA</name>
<protein>
    <submittedName>
        <fullName evidence="1">Unnamed protein product</fullName>
    </submittedName>
</protein>
<evidence type="ECO:0000313" key="1">
    <source>
        <dbReference type="EMBL" id="GMF21140.1"/>
    </source>
</evidence>
<accession>A0A9W6WXA4</accession>
<organism evidence="1 2">
    <name type="scientific">Phytophthora fragariaefolia</name>
    <dbReference type="NCBI Taxonomy" id="1490495"/>
    <lineage>
        <taxon>Eukaryota</taxon>
        <taxon>Sar</taxon>
        <taxon>Stramenopiles</taxon>
        <taxon>Oomycota</taxon>
        <taxon>Peronosporomycetes</taxon>
        <taxon>Peronosporales</taxon>
        <taxon>Peronosporaceae</taxon>
        <taxon>Phytophthora</taxon>
    </lineage>
</organism>
<evidence type="ECO:0000313" key="2">
    <source>
        <dbReference type="Proteomes" id="UP001165121"/>
    </source>
</evidence>
<keyword evidence="2" id="KW-1185">Reference proteome</keyword>
<reference evidence="1" key="1">
    <citation type="submission" date="2023-04" db="EMBL/GenBank/DDBJ databases">
        <title>Phytophthora fragariaefolia NBRC 109709.</title>
        <authorList>
            <person name="Ichikawa N."/>
            <person name="Sato H."/>
            <person name="Tonouchi N."/>
        </authorList>
    </citation>
    <scope>NUCLEOTIDE SEQUENCE</scope>
    <source>
        <strain evidence="1">NBRC 109709</strain>
    </source>
</reference>
<dbReference type="Proteomes" id="UP001165121">
    <property type="component" value="Unassembled WGS sequence"/>
</dbReference>
<dbReference type="AlphaFoldDB" id="A0A9W6WXA4"/>
<dbReference type="OrthoDB" id="121136at2759"/>
<sequence>MITPGLASNVFLARRIQAQRFDGILTPATDVKHVGAPVSMDGYFFPAMKFVEWMLPDSHDVIFGKPWFQNYNPQVNWQTEEVVIPDRMPFGDIDGPSFSHNLKEGEYEQVFRVKVQLVPEVDGIPEPIFKVVGEEFKDVFPEQSPDGLPPMREVYFEVTLKKRAKPSSRAPFRLSKMEQDAFEEFVKDNLKKDSSKSRIHLGFQTFLLFLRRIQQLGRYPRELNGYVAVIRKFRCVGCSTTTILTLLRRSYCH</sequence>
<proteinExistence type="predicted"/>